<evidence type="ECO:0000259" key="2">
    <source>
        <dbReference type="Pfam" id="PF13193"/>
    </source>
</evidence>
<dbReference type="InterPro" id="IPR000873">
    <property type="entry name" value="AMP-dep_synth/lig_dom"/>
</dbReference>
<dbReference type="EMBL" id="JBHUNA010000010">
    <property type="protein sequence ID" value="MFD2760644.1"/>
    <property type="molecule type" value="Genomic_DNA"/>
</dbReference>
<reference evidence="4" key="1">
    <citation type="journal article" date="2019" name="Int. J. Syst. Evol. Microbiol.">
        <title>The Global Catalogue of Microorganisms (GCM) 10K type strain sequencing project: providing services to taxonomists for standard genome sequencing and annotation.</title>
        <authorList>
            <consortium name="The Broad Institute Genomics Platform"/>
            <consortium name="The Broad Institute Genome Sequencing Center for Infectious Disease"/>
            <person name="Wu L."/>
            <person name="Ma J."/>
        </authorList>
    </citation>
    <scope>NUCLEOTIDE SEQUENCE [LARGE SCALE GENOMIC DNA]</scope>
    <source>
        <strain evidence="4">TISTR 1535</strain>
    </source>
</reference>
<dbReference type="SUPFAM" id="SSF56801">
    <property type="entry name" value="Acetyl-CoA synthetase-like"/>
    <property type="match status" value="1"/>
</dbReference>
<dbReference type="InterPro" id="IPR042099">
    <property type="entry name" value="ANL_N_sf"/>
</dbReference>
<evidence type="ECO:0000313" key="3">
    <source>
        <dbReference type="EMBL" id="MFD2760644.1"/>
    </source>
</evidence>
<protein>
    <submittedName>
        <fullName evidence="3">Fatty acid--CoA ligase family protein</fullName>
    </submittedName>
</protein>
<keyword evidence="4" id="KW-1185">Reference proteome</keyword>
<dbReference type="InterPro" id="IPR020845">
    <property type="entry name" value="AMP-binding_CS"/>
</dbReference>
<dbReference type="PANTHER" id="PTHR43767:SF3">
    <property type="entry name" value="LONG-CHAIN-FATTY-ACID--COA LIGASE"/>
    <property type="match status" value="1"/>
</dbReference>
<proteinExistence type="predicted"/>
<dbReference type="RefSeq" id="WP_382392340.1">
    <property type="nucleotide sequence ID" value="NZ_JBHUNA010000010.1"/>
</dbReference>
<accession>A0ABW5V734</accession>
<dbReference type="InterPro" id="IPR050237">
    <property type="entry name" value="ATP-dep_AMP-bd_enzyme"/>
</dbReference>
<dbReference type="GO" id="GO:0016874">
    <property type="term" value="F:ligase activity"/>
    <property type="evidence" value="ECO:0007669"/>
    <property type="project" value="UniProtKB-KW"/>
</dbReference>
<dbReference type="Gene3D" id="3.30.300.30">
    <property type="match status" value="1"/>
</dbReference>
<gene>
    <name evidence="3" type="ORF">ACFSUO_06605</name>
</gene>
<dbReference type="Pfam" id="PF13193">
    <property type="entry name" value="AMP-binding_C"/>
    <property type="match status" value="1"/>
</dbReference>
<dbReference type="PROSITE" id="PS00455">
    <property type="entry name" value="AMP_BINDING"/>
    <property type="match status" value="1"/>
</dbReference>
<dbReference type="InterPro" id="IPR045851">
    <property type="entry name" value="AMP-bd_C_sf"/>
</dbReference>
<comment type="caution">
    <text evidence="3">The sequence shown here is derived from an EMBL/GenBank/DDBJ whole genome shotgun (WGS) entry which is preliminary data.</text>
</comment>
<dbReference type="PANTHER" id="PTHR43767">
    <property type="entry name" value="LONG-CHAIN-FATTY-ACID--COA LIGASE"/>
    <property type="match status" value="1"/>
</dbReference>
<organism evidence="3 4">
    <name type="scientific">Lentibacillus juripiscarius</name>
    <dbReference type="NCBI Taxonomy" id="257446"/>
    <lineage>
        <taxon>Bacteria</taxon>
        <taxon>Bacillati</taxon>
        <taxon>Bacillota</taxon>
        <taxon>Bacilli</taxon>
        <taxon>Bacillales</taxon>
        <taxon>Bacillaceae</taxon>
        <taxon>Lentibacillus</taxon>
    </lineage>
</organism>
<dbReference type="Proteomes" id="UP001597502">
    <property type="component" value="Unassembled WGS sequence"/>
</dbReference>
<evidence type="ECO:0000313" key="4">
    <source>
        <dbReference type="Proteomes" id="UP001597502"/>
    </source>
</evidence>
<dbReference type="InterPro" id="IPR025110">
    <property type="entry name" value="AMP-bd_C"/>
</dbReference>
<dbReference type="Pfam" id="PF00501">
    <property type="entry name" value="AMP-binding"/>
    <property type="match status" value="1"/>
</dbReference>
<name>A0ABW5V734_9BACI</name>
<evidence type="ECO:0000259" key="1">
    <source>
        <dbReference type="Pfam" id="PF00501"/>
    </source>
</evidence>
<dbReference type="NCBIfam" id="NF004837">
    <property type="entry name" value="PRK06187.1"/>
    <property type="match status" value="1"/>
</dbReference>
<dbReference type="Gene3D" id="3.40.50.12780">
    <property type="entry name" value="N-terminal domain of ligase-like"/>
    <property type="match status" value="1"/>
</dbReference>
<feature type="domain" description="AMP-dependent synthetase/ligase" evidence="1">
    <location>
        <begin position="10"/>
        <end position="376"/>
    </location>
</feature>
<dbReference type="CDD" id="cd05936">
    <property type="entry name" value="FC-FACS_FadD_like"/>
    <property type="match status" value="1"/>
</dbReference>
<feature type="domain" description="AMP-binding enzyme C-terminal" evidence="2">
    <location>
        <begin position="426"/>
        <end position="500"/>
    </location>
</feature>
<keyword evidence="3" id="KW-0436">Ligase</keyword>
<sequence>MNITEQLAITARNNPGKTAYVFNDEETSYTELDRAVTKFASRLQQLGYKKGDHIALAVGNSPYYVIGLYGALRLGAVAVPINPQYTASELEYILKNGDVKGIITMDVLLEKFEAISGQLPGIEHYICCESGANSSFVDSPLHEKLYSFSKLVEEGSLGFEQPVIADGETAIVLYTSGTTGKPKGAMLTHKNIYSNAKDTADYLTIGGDDRVIAALPMFHVFCLTVALNAPLMNGGTVMIMPKFSPQEVFRIAKEQGATIFAGVPTMYNYLLQASGQNGEDLSDIRFCISGGASMPVSLLKQFEAAFDVTVSEGYGLSEASPVTCFNPLDRPRKPGSIGTSIMNVENKVVDEFGEEVPPGEVGELVVRGPNVMKGYYKLEEETAAALKNGWLHTGDMARMDDEGYFYIVDRKKDMILVGGYNVYPREVEEVLYDHPGVAEAAIIGTPHPETGESVLAFVAVSDPQLDEAALLEFCKAHLAGYKVPSSIEFMDELPKNTTGKLLRKKLREQINHS</sequence>